<keyword evidence="2" id="KW-1185">Reference proteome</keyword>
<accession>A0A9P8KTY8</accession>
<gene>
    <name evidence="1" type="ORF">TsFJ059_000129</name>
</gene>
<proteinExistence type="predicted"/>
<feature type="non-terminal residue" evidence="1">
    <location>
        <position position="1"/>
    </location>
</feature>
<name>A0A9P8KTY8_9HYPO</name>
<dbReference type="EMBL" id="JAIMJC010000001">
    <property type="protein sequence ID" value="KAH0531275.1"/>
    <property type="molecule type" value="Genomic_DNA"/>
</dbReference>
<reference evidence="1 2" key="1">
    <citation type="submission" date="2021-08" db="EMBL/GenBank/DDBJ databases">
        <title>The highly contiguous genome resource for Trichoderma semiorbis FJ059, a fungal antagonistic to plant pathogens.</title>
        <authorList>
            <person name="Liu T."/>
        </authorList>
    </citation>
    <scope>NUCLEOTIDE SEQUENCE [LARGE SCALE GENOMIC DNA]</scope>
    <source>
        <strain evidence="1 2">FJ059</strain>
    </source>
</reference>
<evidence type="ECO:0000313" key="2">
    <source>
        <dbReference type="Proteomes" id="UP000826573"/>
    </source>
</evidence>
<dbReference type="AlphaFoldDB" id="A0A9P8KTY8"/>
<comment type="caution">
    <text evidence="1">The sequence shown here is derived from an EMBL/GenBank/DDBJ whole genome shotgun (WGS) entry which is preliminary data.</text>
</comment>
<evidence type="ECO:0000313" key="1">
    <source>
        <dbReference type="EMBL" id="KAH0531275.1"/>
    </source>
</evidence>
<sequence>SVQEGSNIPGQEKMFSEPMVVDSIAFALKLLDRLTPLAGFVIAEVIVFFADETGSTLGFDTMMAFSWLGSSLSKRRSRGQRTQLPLAPTPIGQGKHRVHLAGRLLRRTIILEVY</sequence>
<dbReference type="Proteomes" id="UP000826573">
    <property type="component" value="Unassembled WGS sequence"/>
</dbReference>
<protein>
    <submittedName>
        <fullName evidence="1">Uncharacterized protein</fullName>
    </submittedName>
</protein>
<organism evidence="1 2">
    <name type="scientific">Trichoderma semiorbis</name>
    <dbReference type="NCBI Taxonomy" id="1491008"/>
    <lineage>
        <taxon>Eukaryota</taxon>
        <taxon>Fungi</taxon>
        <taxon>Dikarya</taxon>
        <taxon>Ascomycota</taxon>
        <taxon>Pezizomycotina</taxon>
        <taxon>Sordariomycetes</taxon>
        <taxon>Hypocreomycetidae</taxon>
        <taxon>Hypocreales</taxon>
        <taxon>Hypocreaceae</taxon>
        <taxon>Trichoderma</taxon>
    </lineage>
</organism>